<dbReference type="EMBL" id="BKCP01004339">
    <property type="protein sequence ID" value="GER30358.1"/>
    <property type="molecule type" value="Genomic_DNA"/>
</dbReference>
<keyword evidence="1" id="KW-1133">Transmembrane helix</keyword>
<evidence type="ECO:0000313" key="2">
    <source>
        <dbReference type="EMBL" id="GER30358.1"/>
    </source>
</evidence>
<dbReference type="Proteomes" id="UP000325081">
    <property type="component" value="Unassembled WGS sequence"/>
</dbReference>
<keyword evidence="1" id="KW-0812">Transmembrane</keyword>
<gene>
    <name evidence="2" type="ORF">STAS_06301</name>
</gene>
<keyword evidence="3" id="KW-1185">Reference proteome</keyword>
<name>A0A5A7PCS0_STRAF</name>
<comment type="caution">
    <text evidence="2">The sequence shown here is derived from an EMBL/GenBank/DDBJ whole genome shotgun (WGS) entry which is preliminary data.</text>
</comment>
<proteinExistence type="predicted"/>
<evidence type="ECO:0000313" key="3">
    <source>
        <dbReference type="Proteomes" id="UP000325081"/>
    </source>
</evidence>
<dbReference type="AlphaFoldDB" id="A0A5A7PCS0"/>
<sequence length="170" mass="18975">MAKMGSESRLKNDYLISLSMSQAAEDPQFRNTALRKVKVNEVPQKNNSVVGNNFLMSGNDSMHAELASKTNGNFLFNNHYYNSLGHYGKWEDCTCSGSGGEGYTTGKALRSSKNRHWICSSPDKFPCLESILSSYDDFSWVVITAGCLARGHAFLFFSFFFFSNVDVKCV</sequence>
<reference evidence="3" key="1">
    <citation type="journal article" date="2019" name="Curr. Biol.">
        <title>Genome Sequence of Striga asiatica Provides Insight into the Evolution of Plant Parasitism.</title>
        <authorList>
            <person name="Yoshida S."/>
            <person name="Kim S."/>
            <person name="Wafula E.K."/>
            <person name="Tanskanen J."/>
            <person name="Kim Y.M."/>
            <person name="Honaas L."/>
            <person name="Yang Z."/>
            <person name="Spallek T."/>
            <person name="Conn C.E."/>
            <person name="Ichihashi Y."/>
            <person name="Cheong K."/>
            <person name="Cui S."/>
            <person name="Der J.P."/>
            <person name="Gundlach H."/>
            <person name="Jiao Y."/>
            <person name="Hori C."/>
            <person name="Ishida J.K."/>
            <person name="Kasahara H."/>
            <person name="Kiba T."/>
            <person name="Kim M.S."/>
            <person name="Koo N."/>
            <person name="Laohavisit A."/>
            <person name="Lee Y.H."/>
            <person name="Lumba S."/>
            <person name="McCourt P."/>
            <person name="Mortimer J.C."/>
            <person name="Mutuku J.M."/>
            <person name="Nomura T."/>
            <person name="Sasaki-Sekimoto Y."/>
            <person name="Seto Y."/>
            <person name="Wang Y."/>
            <person name="Wakatake T."/>
            <person name="Sakakibara H."/>
            <person name="Demura T."/>
            <person name="Yamaguchi S."/>
            <person name="Yoneyama K."/>
            <person name="Manabe R.I."/>
            <person name="Nelson D.C."/>
            <person name="Schulman A.H."/>
            <person name="Timko M.P."/>
            <person name="dePamphilis C.W."/>
            <person name="Choi D."/>
            <person name="Shirasu K."/>
        </authorList>
    </citation>
    <scope>NUCLEOTIDE SEQUENCE [LARGE SCALE GENOMIC DNA]</scope>
    <source>
        <strain evidence="3">cv. UVA1</strain>
    </source>
</reference>
<feature type="transmembrane region" description="Helical" evidence="1">
    <location>
        <begin position="138"/>
        <end position="162"/>
    </location>
</feature>
<protein>
    <submittedName>
        <fullName evidence="2">Glutamate-1-semialdehyde 2,1-aminomutase</fullName>
    </submittedName>
</protein>
<organism evidence="2 3">
    <name type="scientific">Striga asiatica</name>
    <name type="common">Asiatic witchweed</name>
    <name type="synonym">Buchnera asiatica</name>
    <dbReference type="NCBI Taxonomy" id="4170"/>
    <lineage>
        <taxon>Eukaryota</taxon>
        <taxon>Viridiplantae</taxon>
        <taxon>Streptophyta</taxon>
        <taxon>Embryophyta</taxon>
        <taxon>Tracheophyta</taxon>
        <taxon>Spermatophyta</taxon>
        <taxon>Magnoliopsida</taxon>
        <taxon>eudicotyledons</taxon>
        <taxon>Gunneridae</taxon>
        <taxon>Pentapetalae</taxon>
        <taxon>asterids</taxon>
        <taxon>lamiids</taxon>
        <taxon>Lamiales</taxon>
        <taxon>Orobanchaceae</taxon>
        <taxon>Buchnereae</taxon>
        <taxon>Striga</taxon>
    </lineage>
</organism>
<accession>A0A5A7PCS0</accession>
<keyword evidence="1" id="KW-0472">Membrane</keyword>
<evidence type="ECO:0000256" key="1">
    <source>
        <dbReference type="SAM" id="Phobius"/>
    </source>
</evidence>